<dbReference type="RefSeq" id="XP_025362684.1">
    <property type="nucleotide sequence ID" value="XM_025504726.1"/>
</dbReference>
<evidence type="ECO:0000256" key="2">
    <source>
        <dbReference type="ARBA" id="ARBA00022723"/>
    </source>
</evidence>
<dbReference type="Pfam" id="PF18089">
    <property type="entry name" value="DAPG_hydrolase"/>
    <property type="match status" value="1"/>
</dbReference>
<name>A0A316US06_9BASI</name>
<gene>
    <name evidence="7" type="ORF">BDZ90DRAFT_226836</name>
</gene>
<dbReference type="EMBL" id="KZ819666">
    <property type="protein sequence ID" value="PWN28072.1"/>
    <property type="molecule type" value="Genomic_DNA"/>
</dbReference>
<dbReference type="GO" id="GO:0016787">
    <property type="term" value="F:hydrolase activity"/>
    <property type="evidence" value="ECO:0007669"/>
    <property type="project" value="UniProtKB-KW"/>
</dbReference>
<evidence type="ECO:0000256" key="3">
    <source>
        <dbReference type="ARBA" id="ARBA00022801"/>
    </source>
</evidence>
<dbReference type="GO" id="GO:0046872">
    <property type="term" value="F:metal ion binding"/>
    <property type="evidence" value="ECO:0007669"/>
    <property type="project" value="UniProtKB-KW"/>
</dbReference>
<dbReference type="OrthoDB" id="3335931at2759"/>
<evidence type="ECO:0000313" key="7">
    <source>
        <dbReference type="EMBL" id="PWN28072.1"/>
    </source>
</evidence>
<keyword evidence="2" id="KW-0479">Metal-binding</keyword>
<organism evidence="7 8">
    <name type="scientific">Jaminaea rosea</name>
    <dbReference type="NCBI Taxonomy" id="1569628"/>
    <lineage>
        <taxon>Eukaryota</taxon>
        <taxon>Fungi</taxon>
        <taxon>Dikarya</taxon>
        <taxon>Basidiomycota</taxon>
        <taxon>Ustilaginomycotina</taxon>
        <taxon>Exobasidiomycetes</taxon>
        <taxon>Microstromatales</taxon>
        <taxon>Microstromatales incertae sedis</taxon>
        <taxon>Jaminaea</taxon>
    </lineage>
</organism>
<keyword evidence="5" id="KW-0732">Signal</keyword>
<dbReference type="GeneID" id="37026549"/>
<keyword evidence="3" id="KW-0378">Hydrolase</keyword>
<dbReference type="InterPro" id="IPR041526">
    <property type="entry name" value="DAPG_hydrolase"/>
</dbReference>
<protein>
    <recommendedName>
        <fullName evidence="6">DAPG hydrolase PhiG domain-containing protein</fullName>
    </recommendedName>
</protein>
<evidence type="ECO:0000256" key="5">
    <source>
        <dbReference type="SAM" id="SignalP"/>
    </source>
</evidence>
<evidence type="ECO:0000313" key="8">
    <source>
        <dbReference type="Proteomes" id="UP000245884"/>
    </source>
</evidence>
<feature type="signal peptide" evidence="5">
    <location>
        <begin position="1"/>
        <end position="20"/>
    </location>
</feature>
<feature type="chain" id="PRO_5016244132" description="DAPG hydrolase PhiG domain-containing protein" evidence="5">
    <location>
        <begin position="21"/>
        <end position="322"/>
    </location>
</feature>
<evidence type="ECO:0000256" key="1">
    <source>
        <dbReference type="ARBA" id="ARBA00001947"/>
    </source>
</evidence>
<keyword evidence="4" id="KW-0862">Zinc</keyword>
<accession>A0A316US06</accession>
<dbReference type="Proteomes" id="UP000245884">
    <property type="component" value="Unassembled WGS sequence"/>
</dbReference>
<sequence length="322" mass="36123">MKVLLVTSLSAIVASLSVRAAPTNPPKGQQPVSYYSLEYQDNLVNTANKIKGSGLESHYDPELYVYPEMIEPGRLSIDCDTEAMKRDHSDVAQLYTPISQQLPHENAWCAYKTGQGYVASRTHFPGVTAEMIQWWLWWHSASSERYSLWHPWAHVSVSSSYASKFNDSSLSNFDKLVGSVHDITEIIGDTSMDISIHWKNGSVFGLDESKFKDAGIVAWGFGEIYVPKGGPLKAVDMIHLWYQVEDGLEQRSRYFLANNVHLDIPVLGDLIPVDQLGDLTGFKNLIVGRHLAHEQFTHDQQEMTHLASILPGVYKEFGPKAK</sequence>
<keyword evidence="8" id="KW-1185">Reference proteome</keyword>
<feature type="domain" description="DAPG hydrolase PhiG" evidence="6">
    <location>
        <begin position="89"/>
        <end position="315"/>
    </location>
</feature>
<comment type="cofactor">
    <cofactor evidence="1">
        <name>Zn(2+)</name>
        <dbReference type="ChEBI" id="CHEBI:29105"/>
    </cofactor>
</comment>
<dbReference type="AlphaFoldDB" id="A0A316US06"/>
<evidence type="ECO:0000256" key="4">
    <source>
        <dbReference type="ARBA" id="ARBA00022833"/>
    </source>
</evidence>
<proteinExistence type="predicted"/>
<evidence type="ECO:0000259" key="6">
    <source>
        <dbReference type="Pfam" id="PF18089"/>
    </source>
</evidence>
<reference evidence="7 8" key="1">
    <citation type="journal article" date="2018" name="Mol. Biol. Evol.">
        <title>Broad Genomic Sampling Reveals a Smut Pathogenic Ancestry of the Fungal Clade Ustilaginomycotina.</title>
        <authorList>
            <person name="Kijpornyongpan T."/>
            <person name="Mondo S.J."/>
            <person name="Barry K."/>
            <person name="Sandor L."/>
            <person name="Lee J."/>
            <person name="Lipzen A."/>
            <person name="Pangilinan J."/>
            <person name="LaButti K."/>
            <person name="Hainaut M."/>
            <person name="Henrissat B."/>
            <person name="Grigoriev I.V."/>
            <person name="Spatafora J.W."/>
            <person name="Aime M.C."/>
        </authorList>
    </citation>
    <scope>NUCLEOTIDE SEQUENCE [LARGE SCALE GENOMIC DNA]</scope>
    <source>
        <strain evidence="7 8">MCA 5214</strain>
    </source>
</reference>